<comment type="caution">
    <text evidence="1">The sequence shown here is derived from an EMBL/GenBank/DDBJ whole genome shotgun (WGS) entry which is preliminary data.</text>
</comment>
<evidence type="ECO:0000313" key="2">
    <source>
        <dbReference type="Proteomes" id="UP000299102"/>
    </source>
</evidence>
<keyword evidence="2" id="KW-1185">Reference proteome</keyword>
<proteinExistence type="predicted"/>
<gene>
    <name evidence="1" type="ORF">EVAR_103052_1</name>
</gene>
<reference evidence="1 2" key="1">
    <citation type="journal article" date="2019" name="Commun. Biol.">
        <title>The bagworm genome reveals a unique fibroin gene that provides high tensile strength.</title>
        <authorList>
            <person name="Kono N."/>
            <person name="Nakamura H."/>
            <person name="Ohtoshi R."/>
            <person name="Tomita M."/>
            <person name="Numata K."/>
            <person name="Arakawa K."/>
        </authorList>
    </citation>
    <scope>NUCLEOTIDE SEQUENCE [LARGE SCALE GENOMIC DNA]</scope>
</reference>
<evidence type="ECO:0000313" key="1">
    <source>
        <dbReference type="EMBL" id="GBP48687.1"/>
    </source>
</evidence>
<dbReference type="EMBL" id="BGZK01000528">
    <property type="protein sequence ID" value="GBP48687.1"/>
    <property type="molecule type" value="Genomic_DNA"/>
</dbReference>
<protein>
    <recommendedName>
        <fullName evidence="3">Fatty acyl-CoA reductase</fullName>
    </recommendedName>
</protein>
<name>A0A4C1WEY0_EUMVA</name>
<organism evidence="1 2">
    <name type="scientific">Eumeta variegata</name>
    <name type="common">Bagworm moth</name>
    <name type="synonym">Eumeta japonica</name>
    <dbReference type="NCBI Taxonomy" id="151549"/>
    <lineage>
        <taxon>Eukaryota</taxon>
        <taxon>Metazoa</taxon>
        <taxon>Ecdysozoa</taxon>
        <taxon>Arthropoda</taxon>
        <taxon>Hexapoda</taxon>
        <taxon>Insecta</taxon>
        <taxon>Pterygota</taxon>
        <taxon>Neoptera</taxon>
        <taxon>Endopterygota</taxon>
        <taxon>Lepidoptera</taxon>
        <taxon>Glossata</taxon>
        <taxon>Ditrysia</taxon>
        <taxon>Tineoidea</taxon>
        <taxon>Psychidae</taxon>
        <taxon>Oiketicinae</taxon>
        <taxon>Eumeta</taxon>
    </lineage>
</organism>
<evidence type="ECO:0008006" key="3">
    <source>
        <dbReference type="Google" id="ProtNLM"/>
    </source>
</evidence>
<dbReference type="AlphaFoldDB" id="A0A4C1WEY0"/>
<accession>A0A4C1WEY0</accession>
<dbReference type="Proteomes" id="UP000299102">
    <property type="component" value="Unassembled WGS sequence"/>
</dbReference>
<sequence length="170" mass="19317">MFVCPETPIKNDGLMMMTFRGAFRTLHSRGQCIVDLIPVDMVVNNCILAAWRTGTGRHLLTHSFQLFFEQSKPLSGLQRYFGIYQSSAVGRLMQTQHQVGHIDPHGAFSVVPEHFLRQIPFCKHHLGDDLPGCAGIRLRPHTRGPRKESYVSSSFLVLSFYQPNEKKVYS</sequence>